<dbReference type="Proteomes" id="UP000727407">
    <property type="component" value="Unassembled WGS sequence"/>
</dbReference>
<accession>A0A8J4TTU0</accession>
<dbReference type="PROSITE" id="PS50033">
    <property type="entry name" value="UBX"/>
    <property type="match status" value="1"/>
</dbReference>
<dbReference type="InterPro" id="IPR029071">
    <property type="entry name" value="Ubiquitin-like_domsf"/>
</dbReference>
<comment type="caution">
    <text evidence="2">The sequence shown here is derived from an EMBL/GenBank/DDBJ whole genome shotgun (WGS) entry which is preliminary data.</text>
</comment>
<sequence>ELKKVAYQASEEKRQKAIETRRQRMAMCDETSDGVLLKFKYPDGHISMRKFNLSESIQDLLDFVGQEDMTSEIFEVQEAISSQSIKSSSSGSIMDHGIKAPSTLYVRWFSNQDVQ</sequence>
<gene>
    <name evidence="2" type="ORF">DAT39_012976</name>
</gene>
<dbReference type="EMBL" id="QNUK01000240">
    <property type="protein sequence ID" value="KAF5897304.1"/>
    <property type="molecule type" value="Genomic_DNA"/>
</dbReference>
<dbReference type="SUPFAM" id="SSF54236">
    <property type="entry name" value="Ubiquitin-like"/>
    <property type="match status" value="1"/>
</dbReference>
<evidence type="ECO:0000313" key="3">
    <source>
        <dbReference type="Proteomes" id="UP000727407"/>
    </source>
</evidence>
<dbReference type="InterPro" id="IPR001012">
    <property type="entry name" value="UBX_dom"/>
</dbReference>
<dbReference type="AlphaFoldDB" id="A0A8J4TTU0"/>
<organism evidence="2 3">
    <name type="scientific">Clarias magur</name>
    <name type="common">Asian catfish</name>
    <name type="synonym">Macropteronotus magur</name>
    <dbReference type="NCBI Taxonomy" id="1594786"/>
    <lineage>
        <taxon>Eukaryota</taxon>
        <taxon>Metazoa</taxon>
        <taxon>Chordata</taxon>
        <taxon>Craniata</taxon>
        <taxon>Vertebrata</taxon>
        <taxon>Euteleostomi</taxon>
        <taxon>Actinopterygii</taxon>
        <taxon>Neopterygii</taxon>
        <taxon>Teleostei</taxon>
        <taxon>Ostariophysi</taxon>
        <taxon>Siluriformes</taxon>
        <taxon>Clariidae</taxon>
        <taxon>Clarias</taxon>
    </lineage>
</organism>
<protein>
    <submittedName>
        <fullName evidence="2">G2/M phase-specific E3 ubiquitin-protein ligase-like</fullName>
    </submittedName>
</protein>
<evidence type="ECO:0000259" key="1">
    <source>
        <dbReference type="PROSITE" id="PS50033"/>
    </source>
</evidence>
<name>A0A8J4TTU0_CLAMG</name>
<evidence type="ECO:0000313" key="2">
    <source>
        <dbReference type="EMBL" id="KAF5897304.1"/>
    </source>
</evidence>
<dbReference type="Pfam" id="PF00789">
    <property type="entry name" value="UBX"/>
    <property type="match status" value="1"/>
</dbReference>
<feature type="non-terminal residue" evidence="2">
    <location>
        <position position="1"/>
    </location>
</feature>
<feature type="domain" description="UBX" evidence="1">
    <location>
        <begin position="30"/>
        <end position="106"/>
    </location>
</feature>
<dbReference type="OrthoDB" id="8959935at2759"/>
<dbReference type="Gene3D" id="3.10.20.90">
    <property type="entry name" value="Phosphatidylinositol 3-kinase Catalytic Subunit, Chain A, domain 1"/>
    <property type="match status" value="1"/>
</dbReference>
<reference evidence="2" key="1">
    <citation type="submission" date="2020-07" db="EMBL/GenBank/DDBJ databases">
        <title>Clarias magur genome sequencing, assembly and annotation.</title>
        <authorList>
            <person name="Kushwaha B."/>
            <person name="Kumar R."/>
            <person name="Das P."/>
            <person name="Joshi C.G."/>
            <person name="Kumar D."/>
            <person name="Nagpure N.S."/>
            <person name="Pandey M."/>
            <person name="Agarwal S."/>
            <person name="Srivastava S."/>
            <person name="Singh M."/>
            <person name="Sahoo L."/>
            <person name="Jayasankar P."/>
            <person name="Meher P.K."/>
            <person name="Koringa P.G."/>
            <person name="Iquebal M.A."/>
            <person name="Das S.P."/>
            <person name="Bit A."/>
            <person name="Patnaik S."/>
            <person name="Patel N."/>
            <person name="Shah T.M."/>
            <person name="Hinsu A."/>
            <person name="Jena J.K."/>
        </authorList>
    </citation>
    <scope>NUCLEOTIDE SEQUENCE</scope>
    <source>
        <strain evidence="2">CIFAMagur01</strain>
        <tissue evidence="2">Testis</tissue>
    </source>
</reference>
<feature type="non-terminal residue" evidence="2">
    <location>
        <position position="115"/>
    </location>
</feature>
<proteinExistence type="predicted"/>
<keyword evidence="3" id="KW-1185">Reference proteome</keyword>